<dbReference type="PROSITE" id="PS50157">
    <property type="entry name" value="ZINC_FINGER_C2H2_2"/>
    <property type="match status" value="1"/>
</dbReference>
<evidence type="ECO:0000256" key="1">
    <source>
        <dbReference type="PROSITE-ProRule" id="PRU00042"/>
    </source>
</evidence>
<comment type="caution">
    <text evidence="4">The sequence shown here is derived from an EMBL/GenBank/DDBJ whole genome shotgun (WGS) entry which is preliminary data.</text>
</comment>
<dbReference type="EMBL" id="JABTTQ020000004">
    <property type="protein sequence ID" value="KAK6158669.1"/>
    <property type="molecule type" value="Genomic_DNA"/>
</dbReference>
<feature type="compositionally biased region" description="Basic and acidic residues" evidence="2">
    <location>
        <begin position="117"/>
        <end position="127"/>
    </location>
</feature>
<evidence type="ECO:0000313" key="5">
    <source>
        <dbReference type="Proteomes" id="UP001318860"/>
    </source>
</evidence>
<dbReference type="PANTHER" id="PTHR13182:SF8">
    <property type="entry name" value="CYTOPLASMIC 60S SUBUNIT BIOGENESIS FACTOR ZNF622"/>
    <property type="match status" value="1"/>
</dbReference>
<dbReference type="PROSITE" id="PS00028">
    <property type="entry name" value="ZINC_FINGER_C2H2_1"/>
    <property type="match status" value="2"/>
</dbReference>
<evidence type="ECO:0000259" key="3">
    <source>
        <dbReference type="PROSITE" id="PS50157"/>
    </source>
</evidence>
<dbReference type="Proteomes" id="UP001318860">
    <property type="component" value="Unassembled WGS sequence"/>
</dbReference>
<name>A0ABR0XHK9_REHGL</name>
<dbReference type="InterPro" id="IPR040025">
    <property type="entry name" value="Znf622/Rei1/Reh1"/>
</dbReference>
<dbReference type="SMART" id="SM00355">
    <property type="entry name" value="ZnF_C2H2"/>
    <property type="match status" value="4"/>
</dbReference>
<feature type="compositionally biased region" description="Acidic residues" evidence="2">
    <location>
        <begin position="128"/>
        <end position="143"/>
    </location>
</feature>
<keyword evidence="1" id="KW-0862">Zinc</keyword>
<keyword evidence="5" id="KW-1185">Reference proteome</keyword>
<evidence type="ECO:0000256" key="2">
    <source>
        <dbReference type="SAM" id="MobiDB-lite"/>
    </source>
</evidence>
<dbReference type="Pfam" id="PF12756">
    <property type="entry name" value="zf-C2H2_2"/>
    <property type="match status" value="1"/>
</dbReference>
<feature type="domain" description="C2H2-type" evidence="3">
    <location>
        <begin position="68"/>
        <end position="97"/>
    </location>
</feature>
<dbReference type="PANTHER" id="PTHR13182">
    <property type="entry name" value="ZINC FINGER PROTEIN 622"/>
    <property type="match status" value="1"/>
</dbReference>
<accession>A0ABR0XHK9</accession>
<dbReference type="InterPro" id="IPR013087">
    <property type="entry name" value="Znf_C2H2_type"/>
</dbReference>
<dbReference type="SUPFAM" id="SSF57667">
    <property type="entry name" value="beta-beta-alpha zinc fingers"/>
    <property type="match status" value="3"/>
</dbReference>
<reference evidence="4 5" key="1">
    <citation type="journal article" date="2021" name="Comput. Struct. Biotechnol. J.">
        <title>De novo genome assembly of the potent medicinal plant Rehmannia glutinosa using nanopore technology.</title>
        <authorList>
            <person name="Ma L."/>
            <person name="Dong C."/>
            <person name="Song C."/>
            <person name="Wang X."/>
            <person name="Zheng X."/>
            <person name="Niu Y."/>
            <person name="Chen S."/>
            <person name="Feng W."/>
        </authorList>
    </citation>
    <scope>NUCLEOTIDE SEQUENCE [LARGE SCALE GENOMIC DNA]</scope>
    <source>
        <strain evidence="4">DH-2019</strain>
    </source>
</reference>
<keyword evidence="1" id="KW-0479">Metal-binding</keyword>
<dbReference type="InterPro" id="IPR041661">
    <property type="entry name" value="ZN622/Rei1/Reh1_Znf-C2H2"/>
</dbReference>
<feature type="region of interest" description="Disordered" evidence="2">
    <location>
        <begin position="155"/>
        <end position="175"/>
    </location>
</feature>
<proteinExistence type="predicted"/>
<feature type="region of interest" description="Disordered" evidence="2">
    <location>
        <begin position="96"/>
        <end position="143"/>
    </location>
</feature>
<dbReference type="InterPro" id="IPR036236">
    <property type="entry name" value="Znf_C2H2_sf"/>
</dbReference>
<organism evidence="4 5">
    <name type="scientific">Rehmannia glutinosa</name>
    <name type="common">Chinese foxglove</name>
    <dbReference type="NCBI Taxonomy" id="99300"/>
    <lineage>
        <taxon>Eukaryota</taxon>
        <taxon>Viridiplantae</taxon>
        <taxon>Streptophyta</taxon>
        <taxon>Embryophyta</taxon>
        <taxon>Tracheophyta</taxon>
        <taxon>Spermatophyta</taxon>
        <taxon>Magnoliopsida</taxon>
        <taxon>eudicotyledons</taxon>
        <taxon>Gunneridae</taxon>
        <taxon>Pentapetalae</taxon>
        <taxon>asterids</taxon>
        <taxon>lamiids</taxon>
        <taxon>Lamiales</taxon>
        <taxon>Orobanchaceae</taxon>
        <taxon>Rehmannieae</taxon>
        <taxon>Rehmannia</taxon>
    </lineage>
</organism>
<evidence type="ECO:0000313" key="4">
    <source>
        <dbReference type="EMBL" id="KAK6158669.1"/>
    </source>
</evidence>
<protein>
    <recommendedName>
        <fullName evidence="3">C2H2-type domain-containing protein</fullName>
    </recommendedName>
</protein>
<feature type="compositionally biased region" description="Polar residues" evidence="2">
    <location>
        <begin position="155"/>
        <end position="165"/>
    </location>
</feature>
<sequence length="411" mass="46177">MPGLSCNACNKEFVDDVEQKLHYKSEWHRYNLKRKVAGVPGVTETLFLARQSALAEEKSKLDETPMVYSCGLCGKEYRSSKAHAQHLNSKSHLMKASEATGSNGVGSTIIRPLPRRVPKEPSHHVVQEDEESEDSEWEEVDPEEDLLDEARDSLGQLNVSENPSNVDMDEDEDGDDDFEDLDPSCCFMCDLGHGTIDSCMVHMHKHHGFFIPDIEYLKDPKGLLTYLSLKVKRDFLCLYCNERCHPFSSLEAVRKHMEAKGHCKVHYGDGSEDEEAELEEFYDYSNSYVDVDGKQLVAVDAMQSGVELGTGGSELVITKRNGGATLTKMLGSREYLRYYRQKPRPTPANSAITAALAARYKSMGLATVQSRENIVRMKVIKAMNRSGVDHMRSKIGMKSNVIRNLPNNVPY</sequence>
<keyword evidence="1" id="KW-0863">Zinc-finger</keyword>
<gene>
    <name evidence="4" type="ORF">DH2020_005983</name>
</gene>